<feature type="transmembrane region" description="Helical" evidence="9">
    <location>
        <begin position="104"/>
        <end position="131"/>
    </location>
</feature>
<evidence type="ECO:0000256" key="2">
    <source>
        <dbReference type="ARBA" id="ARBA00022448"/>
    </source>
</evidence>
<keyword evidence="4 9" id="KW-0812">Transmembrane</keyword>
<evidence type="ECO:0000256" key="1">
    <source>
        <dbReference type="ARBA" id="ARBA00004370"/>
    </source>
</evidence>
<dbReference type="AlphaFoldDB" id="A0A142G115"/>
<evidence type="ECO:0000313" key="13">
    <source>
        <dbReference type="Proteomes" id="UP000072236"/>
    </source>
</evidence>
<dbReference type="Pfam" id="PF00584">
    <property type="entry name" value="SecE"/>
    <property type="match status" value="1"/>
</dbReference>
<evidence type="ECO:0000256" key="8">
    <source>
        <dbReference type="ARBA" id="ARBA00023136"/>
    </source>
</evidence>
<evidence type="ECO:0000313" key="10">
    <source>
        <dbReference type="EMBL" id="AMQ94345.1"/>
    </source>
</evidence>
<keyword evidence="2 9" id="KW-0813">Transport</keyword>
<evidence type="ECO:0000313" key="12">
    <source>
        <dbReference type="EMBL" id="TYA38365.1"/>
    </source>
</evidence>
<dbReference type="GO" id="GO:0005886">
    <property type="term" value="C:plasma membrane"/>
    <property type="evidence" value="ECO:0007669"/>
    <property type="project" value="UniProtKB-UniRule"/>
</dbReference>
<keyword evidence="5 9" id="KW-0653">Protein transport</keyword>
<reference evidence="12 15" key="3">
    <citation type="submission" date="2019-08" db="EMBL/GenBank/DDBJ databases">
        <title>Whole genome sequencing of Aggregatibacter actinomycetemcomitans cultured from blood stream infections in Denmark reveals a novel phylogenetic lineage expressing serotype a membrane O polysaccharide.</title>
        <authorList>
            <person name="Nedergaard S."/>
            <person name="Kobel C.M."/>
            <person name="Nielsen M.B."/>
            <person name="Moeller R.T."/>
            <person name="Jensen A.B."/>
            <person name="Noerskov-Lauritsen N."/>
        </authorList>
    </citation>
    <scope>NUCLEOTIDE SEQUENCE [LARGE SCALE GENOMIC DNA]</scope>
    <source>
        <strain evidence="12 15">PN_563</strain>
    </source>
</reference>
<evidence type="ECO:0000256" key="6">
    <source>
        <dbReference type="ARBA" id="ARBA00022989"/>
    </source>
</evidence>
<name>A0A142G115_AGGAC</name>
<dbReference type="GO" id="GO:0065002">
    <property type="term" value="P:intracellular protein transmembrane transport"/>
    <property type="evidence" value="ECO:0007669"/>
    <property type="project" value="UniProtKB-UniRule"/>
</dbReference>
<organism evidence="12 15">
    <name type="scientific">Aggregatibacter actinomycetemcomitans</name>
    <name type="common">Actinobacillus actinomycetemcomitans</name>
    <name type="synonym">Haemophilus actinomycetemcomitans</name>
    <dbReference type="NCBI Taxonomy" id="714"/>
    <lineage>
        <taxon>Bacteria</taxon>
        <taxon>Pseudomonadati</taxon>
        <taxon>Pseudomonadota</taxon>
        <taxon>Gammaproteobacteria</taxon>
        <taxon>Pasteurellales</taxon>
        <taxon>Pasteurellaceae</taxon>
        <taxon>Aggregatibacter</taxon>
    </lineage>
</organism>
<evidence type="ECO:0000256" key="7">
    <source>
        <dbReference type="ARBA" id="ARBA00023010"/>
    </source>
</evidence>
<evidence type="ECO:0000256" key="5">
    <source>
        <dbReference type="ARBA" id="ARBA00022927"/>
    </source>
</evidence>
<dbReference type="PANTHER" id="PTHR33910:SF1">
    <property type="entry name" value="PROTEIN TRANSLOCASE SUBUNIT SECE"/>
    <property type="match status" value="1"/>
</dbReference>
<feature type="transmembrane region" description="Helical" evidence="9">
    <location>
        <begin position="50"/>
        <end position="69"/>
    </location>
</feature>
<sequence>MALEIEKKKNAPEAHIEKAKGLNIFLWLLTVLIIAVAAFGNIYFQDQYSTPIRVVAIVVLLSVSLGVAASTNQGGKALGFFKDARTELRKIVWPTRPEATQTTLMVVGVTVFVSLILWGLDSIIVSIITFLTDWRF</sequence>
<dbReference type="GO" id="GO:0009306">
    <property type="term" value="P:protein secretion"/>
    <property type="evidence" value="ECO:0007669"/>
    <property type="project" value="UniProtKB-UniRule"/>
</dbReference>
<comment type="subcellular location">
    <subcellularLocation>
        <location evidence="1">Membrane</location>
    </subcellularLocation>
</comment>
<evidence type="ECO:0000256" key="9">
    <source>
        <dbReference type="HAMAP-Rule" id="MF_00422"/>
    </source>
</evidence>
<keyword evidence="14" id="KW-1185">Reference proteome</keyword>
<keyword evidence="7 9" id="KW-0811">Translocation</keyword>
<dbReference type="InterPro" id="IPR038379">
    <property type="entry name" value="SecE_sf"/>
</dbReference>
<feature type="transmembrane region" description="Helical" evidence="9">
    <location>
        <begin position="21"/>
        <end position="44"/>
    </location>
</feature>
<comment type="similarity">
    <text evidence="9">Belongs to the SecE/SEC61-gamma family.</text>
</comment>
<dbReference type="NCBIfam" id="TIGR00964">
    <property type="entry name" value="secE_bact"/>
    <property type="match status" value="1"/>
</dbReference>
<dbReference type="EMBL" id="VSED01000028">
    <property type="protein sequence ID" value="TYA38365.1"/>
    <property type="molecule type" value="Genomic_DNA"/>
</dbReference>
<dbReference type="Proteomes" id="UP000072236">
    <property type="component" value="Chromosome"/>
</dbReference>
<comment type="caution">
    <text evidence="9">Lacks conserved residue(s) required for the propagation of feature annotation.</text>
</comment>
<dbReference type="RefSeq" id="WP_005542598.1">
    <property type="nucleotide sequence ID" value="NZ_CP012959.1"/>
</dbReference>
<dbReference type="GO" id="GO:0006605">
    <property type="term" value="P:protein targeting"/>
    <property type="evidence" value="ECO:0007669"/>
    <property type="project" value="UniProtKB-UniRule"/>
</dbReference>
<dbReference type="GO" id="GO:0008320">
    <property type="term" value="F:protein transmembrane transporter activity"/>
    <property type="evidence" value="ECO:0007669"/>
    <property type="project" value="UniProtKB-UniRule"/>
</dbReference>
<dbReference type="PROSITE" id="PS01067">
    <property type="entry name" value="SECE_SEC61G"/>
    <property type="match status" value="1"/>
</dbReference>
<dbReference type="NCBIfam" id="NF004376">
    <property type="entry name" value="PRK05740.2-1"/>
    <property type="match status" value="1"/>
</dbReference>
<dbReference type="EMBL" id="CP012959">
    <property type="protein sequence ID" value="AMQ94345.1"/>
    <property type="molecule type" value="Genomic_DNA"/>
</dbReference>
<comment type="subunit">
    <text evidence="9">Component of the Sec protein translocase complex. Heterotrimer consisting of SecY, SecE and SecG subunits. The heterotrimers can form oligomers, although 1 heterotrimer is thought to be able to translocate proteins. Interacts with the ribosome. Interacts with SecDF, and other proteins may be involved. Interacts with SecA.</text>
</comment>
<reference evidence="10 13" key="1">
    <citation type="submission" date="2015-10" db="EMBL/GenBank/DDBJ databases">
        <title>Tn-seq of a polymicrobial infection.</title>
        <authorList>
            <person name="Stacy A."/>
            <person name="Rumbaugh K.P."/>
            <person name="Whiteley M."/>
        </authorList>
    </citation>
    <scope>NUCLEOTIDE SEQUENCE [LARGE SCALE GENOMIC DNA]</scope>
    <source>
        <strain evidence="10 13">624</strain>
    </source>
</reference>
<protein>
    <recommendedName>
        <fullName evidence="9">Protein translocase subunit SecE</fullName>
    </recommendedName>
</protein>
<dbReference type="PRINTS" id="PR01650">
    <property type="entry name" value="SECETRNLCASE"/>
</dbReference>
<keyword evidence="8 9" id="KW-0472">Membrane</keyword>
<evidence type="ECO:0000256" key="4">
    <source>
        <dbReference type="ARBA" id="ARBA00022692"/>
    </source>
</evidence>
<keyword evidence="3 9" id="KW-1003">Cell membrane</keyword>
<dbReference type="HAMAP" id="MF_00422">
    <property type="entry name" value="SecE"/>
    <property type="match status" value="1"/>
</dbReference>
<dbReference type="Proteomes" id="UP000323012">
    <property type="component" value="Unassembled WGS sequence"/>
</dbReference>
<dbReference type="EMBL" id="PCGW01000025">
    <property type="protein sequence ID" value="PHO19803.1"/>
    <property type="molecule type" value="Genomic_DNA"/>
</dbReference>
<evidence type="ECO:0000313" key="14">
    <source>
        <dbReference type="Proteomes" id="UP000226080"/>
    </source>
</evidence>
<dbReference type="GO" id="GO:0043952">
    <property type="term" value="P:protein transport by the Sec complex"/>
    <property type="evidence" value="ECO:0007669"/>
    <property type="project" value="UniProtKB-UniRule"/>
</dbReference>
<keyword evidence="6 9" id="KW-1133">Transmembrane helix</keyword>
<dbReference type="eggNOG" id="COG0690">
    <property type="taxonomic scope" value="Bacteria"/>
</dbReference>
<evidence type="ECO:0000256" key="3">
    <source>
        <dbReference type="ARBA" id="ARBA00022475"/>
    </source>
</evidence>
<comment type="function">
    <text evidence="9">Essential subunit of the Sec protein translocation channel SecYEG. Clamps together the 2 halves of SecY. May contact the channel plug during translocation.</text>
</comment>
<reference evidence="11 14" key="2">
    <citation type="submission" date="2017-10" db="EMBL/GenBank/DDBJ databases">
        <title>Draft genome sequences of Aggregatibacter actinomycetemcomitans strains 310a and 310b.</title>
        <authorList>
            <person name="May A.C."/>
            <person name="Ohta H."/>
            <person name="Maeda H."/>
            <person name="Kokeguchi S."/>
            <person name="Cugini C."/>
        </authorList>
    </citation>
    <scope>NUCLEOTIDE SEQUENCE [LARGE SCALE GENOMIC DNA]</scope>
    <source>
        <strain evidence="11 14">310b</strain>
    </source>
</reference>
<dbReference type="PANTHER" id="PTHR33910">
    <property type="entry name" value="PROTEIN TRANSLOCASE SUBUNIT SECE"/>
    <property type="match status" value="1"/>
</dbReference>
<proteinExistence type="inferred from homology"/>
<evidence type="ECO:0000313" key="15">
    <source>
        <dbReference type="Proteomes" id="UP000323012"/>
    </source>
</evidence>
<dbReference type="OrthoDB" id="9806365at2"/>
<evidence type="ECO:0000313" key="11">
    <source>
        <dbReference type="EMBL" id="PHO19803.1"/>
    </source>
</evidence>
<dbReference type="InterPro" id="IPR001901">
    <property type="entry name" value="Translocase_SecE/Sec61-g"/>
</dbReference>
<dbReference type="InterPro" id="IPR005807">
    <property type="entry name" value="SecE_bac"/>
</dbReference>
<accession>A0A142G115</accession>
<gene>
    <name evidence="9 12" type="primary">secE</name>
    <name evidence="10" type="ORF">ACT75_07300</name>
    <name evidence="11" type="ORF">CQR80_10410</name>
    <name evidence="12" type="ORF">FXB79_09285</name>
</gene>
<dbReference type="KEGG" id="aact:ACT75_07300"/>
<dbReference type="Proteomes" id="UP000226080">
    <property type="component" value="Unassembled WGS sequence"/>
</dbReference>
<dbReference type="Gene3D" id="1.20.5.1030">
    <property type="entry name" value="Preprotein translocase secy subunit"/>
    <property type="match status" value="1"/>
</dbReference>